<comment type="caution">
    <text evidence="9">The sequence shown here is derived from an EMBL/GenBank/DDBJ whole genome shotgun (WGS) entry which is preliminary data.</text>
</comment>
<dbReference type="PANTHER" id="PTHR43301:SF3">
    <property type="entry name" value="ARABINAN ENDO-1,5-ALPHA-L-ARABINOSIDASE A-RELATED"/>
    <property type="match status" value="1"/>
</dbReference>
<name>A0A942TPF9_9BACI</name>
<evidence type="ECO:0000256" key="4">
    <source>
        <dbReference type="ARBA" id="ARBA00023295"/>
    </source>
</evidence>
<accession>A0A942TPF9</accession>
<dbReference type="Pfam" id="PF20578">
    <property type="entry name" value="aBig_2"/>
    <property type="match status" value="1"/>
</dbReference>
<evidence type="ECO:0000313" key="9">
    <source>
        <dbReference type="EMBL" id="MBS4200476.1"/>
    </source>
</evidence>
<dbReference type="Proteomes" id="UP000682713">
    <property type="component" value="Unassembled WGS sequence"/>
</dbReference>
<organism evidence="9 10">
    <name type="scientific">Lederbergia citrisecunda</name>
    <dbReference type="NCBI Taxonomy" id="2833583"/>
    <lineage>
        <taxon>Bacteria</taxon>
        <taxon>Bacillati</taxon>
        <taxon>Bacillota</taxon>
        <taxon>Bacilli</taxon>
        <taxon>Bacillales</taxon>
        <taxon>Bacillaceae</taxon>
        <taxon>Lederbergia</taxon>
    </lineage>
</organism>
<evidence type="ECO:0000259" key="8">
    <source>
        <dbReference type="Pfam" id="PF20578"/>
    </source>
</evidence>
<dbReference type="InterPro" id="IPR013320">
    <property type="entry name" value="ConA-like_dom_sf"/>
</dbReference>
<evidence type="ECO:0000259" key="7">
    <source>
        <dbReference type="Pfam" id="PF16369"/>
    </source>
</evidence>
<evidence type="ECO:0000256" key="1">
    <source>
        <dbReference type="ARBA" id="ARBA00004834"/>
    </source>
</evidence>
<evidence type="ECO:0000256" key="2">
    <source>
        <dbReference type="ARBA" id="ARBA00009865"/>
    </source>
</evidence>
<evidence type="ECO:0000313" key="10">
    <source>
        <dbReference type="Proteomes" id="UP000682713"/>
    </source>
</evidence>
<keyword evidence="10" id="KW-1185">Reference proteome</keyword>
<keyword evidence="3" id="KW-0378">Hydrolase</keyword>
<feature type="domain" description="Extracellular endo-alpha-(1-&gt;5)-L-arabinanase C-terminal" evidence="7">
    <location>
        <begin position="434"/>
        <end position="536"/>
    </location>
</feature>
<dbReference type="InterPro" id="IPR032291">
    <property type="entry name" value="Abn2_C"/>
</dbReference>
<dbReference type="RefSeq" id="WP_213111050.1">
    <property type="nucleotide sequence ID" value="NZ_JAGYPJ010000001.1"/>
</dbReference>
<dbReference type="SUPFAM" id="SSF75005">
    <property type="entry name" value="Arabinanase/levansucrase/invertase"/>
    <property type="match status" value="1"/>
</dbReference>
<dbReference type="Gene3D" id="2.115.10.20">
    <property type="entry name" value="Glycosyl hydrolase domain, family 43"/>
    <property type="match status" value="1"/>
</dbReference>
<dbReference type="Pfam" id="PF04616">
    <property type="entry name" value="Glyco_hydro_43"/>
    <property type="match status" value="1"/>
</dbReference>
<comment type="similarity">
    <text evidence="2">Belongs to the glycosyl hydrolase 43 family.</text>
</comment>
<sequence>MSKQSVNRLMLVFFILLLIIPSSVMGEEMKTNQNEGEDPVFNNVSVHDPSIIKEGDMYYVFGTHIEAAKSKDLMSWTRFTNGYKTPGNALYGDLSANLAESFKWAGENDSDSKGGFAVWAPEIFWNDHYINKDGTTGAYMMYYSASSTYIRSAIGYAVSKNIEGPYTYVDTIVYSGFTRDEAYDANSVINKKWDNTNIKDLIADGSLTGTRSGWFNSNGSYNNSTFPNAIDANLFYDENGKLWMTYGSWSGGIFILEIDKTTGRAIYPGQDGTTADGRLIDRYFGTKISGGFGKSGEGPYVVYDQKMKYYYLYVTTGWLAADGEYNMRVFRAKNPTGPYVDAMEQNAVLPGNVDHSPYGNKIMGHFLFERNVGDPGTGIGYGYLSPGHNSVLYDEEKDQKFLVFHTRFPQRGETHEVRVHQLFINKDGWPVAAPYRYTGEKLEKINKEDIVGDYQFINHGKDISKTLKKATTITLNNDGTISGANGSWELSSDDYATITIDGKAYNGFFLRQWNSVAGKVGVTFTALSNEGMSIWGIKTIERTEEEIVEIVKNQLDLGDTNAIIANLDLPTEGTRGTQIAWHSSNPEVVSAKGVVNRPVIGEENATITLTATVTKGEATATKTFTIIVLAEKLPRLVAHYSFENDLSDRTKNVASGTLTGDRIDNSGGKISYGAGISGKAAIFDGASGVRLPNGLISSNQYSVSLWLNPDQLTDFTTTFFGARTTENWVSIVPKGPVRAETMVWSGSNWYDAVTGMQIPKNQWSHIAFTVDEGKINVYVNGIKKFSGVGFPNVFTTTNATFGLGVNYWDLPYKGLMDDLLIYDGIVLSDEEIQTYYGSGEIPRVEEMIEKLIQHFVMNPGIRESLFVQFDNANRDFEKMEQFLKQGNKAQAKHFKANGNKKLEHIIKRVEQSSGKHIDEKYAKQLISYLEYVLETRE</sequence>
<dbReference type="Pfam" id="PF16369">
    <property type="entry name" value="GH43_C"/>
    <property type="match status" value="1"/>
</dbReference>
<protein>
    <submittedName>
        <fullName evidence="9">Family 43 glycosylhydrolase</fullName>
    </submittedName>
</protein>
<reference evidence="9 10" key="1">
    <citation type="submission" date="2021-05" db="EMBL/GenBank/DDBJ databases">
        <title>Novel Bacillus species.</title>
        <authorList>
            <person name="Liu G."/>
        </authorList>
    </citation>
    <scope>NUCLEOTIDE SEQUENCE [LARGE SCALE GENOMIC DNA]</scope>
    <source>
        <strain evidence="9 10">FJAT-49732</strain>
    </source>
</reference>
<evidence type="ECO:0000256" key="6">
    <source>
        <dbReference type="PIRSR" id="PIRSR606710-2"/>
    </source>
</evidence>
<dbReference type="PANTHER" id="PTHR43301">
    <property type="entry name" value="ARABINAN ENDO-1,5-ALPHA-L-ARABINOSIDASE"/>
    <property type="match status" value="1"/>
</dbReference>
<evidence type="ECO:0000256" key="3">
    <source>
        <dbReference type="ARBA" id="ARBA00022801"/>
    </source>
</evidence>
<feature type="active site" description="Proton donor" evidence="5">
    <location>
        <position position="297"/>
    </location>
</feature>
<dbReference type="EMBL" id="JAGYPJ010000001">
    <property type="protein sequence ID" value="MBS4200476.1"/>
    <property type="molecule type" value="Genomic_DNA"/>
</dbReference>
<comment type="pathway">
    <text evidence="1">Glycan metabolism; L-arabinan degradation.</text>
</comment>
<feature type="domain" description="Atrophied bacterial Ig" evidence="8">
    <location>
        <begin position="551"/>
        <end position="630"/>
    </location>
</feature>
<feature type="site" description="Important for catalytic activity, responsible for pKa modulation of the active site Glu and correct orientation of both the proton donor and substrate" evidence="6">
    <location>
        <position position="231"/>
    </location>
</feature>
<dbReference type="InterPro" id="IPR006710">
    <property type="entry name" value="Glyco_hydro_43"/>
</dbReference>
<dbReference type="AlphaFoldDB" id="A0A942TPF9"/>
<dbReference type="Gene3D" id="2.60.120.200">
    <property type="match status" value="1"/>
</dbReference>
<dbReference type="SUPFAM" id="SSF49899">
    <property type="entry name" value="Concanavalin A-like lectins/glucanases"/>
    <property type="match status" value="1"/>
</dbReference>
<dbReference type="CDD" id="cd18832">
    <property type="entry name" value="GH43_GsAbnA-like"/>
    <property type="match status" value="1"/>
</dbReference>
<dbReference type="GO" id="GO:0005975">
    <property type="term" value="P:carbohydrate metabolic process"/>
    <property type="evidence" value="ECO:0007669"/>
    <property type="project" value="InterPro"/>
</dbReference>
<proteinExistence type="inferred from homology"/>
<dbReference type="Gene3D" id="2.40.128.10">
    <property type="match status" value="1"/>
</dbReference>
<dbReference type="InterPro" id="IPR023296">
    <property type="entry name" value="Glyco_hydro_beta-prop_sf"/>
</dbReference>
<dbReference type="Pfam" id="PF13385">
    <property type="entry name" value="Laminin_G_3"/>
    <property type="match status" value="1"/>
</dbReference>
<evidence type="ECO:0000256" key="5">
    <source>
        <dbReference type="PIRSR" id="PIRSR606710-1"/>
    </source>
</evidence>
<dbReference type="InterPro" id="IPR046780">
    <property type="entry name" value="aBig_2"/>
</dbReference>
<keyword evidence="4" id="KW-0326">Glycosidase</keyword>
<dbReference type="InterPro" id="IPR050727">
    <property type="entry name" value="GH43_arabinanases"/>
</dbReference>
<gene>
    <name evidence="9" type="ORF">KHA93_12630</name>
</gene>
<dbReference type="GO" id="GO:0004553">
    <property type="term" value="F:hydrolase activity, hydrolyzing O-glycosyl compounds"/>
    <property type="evidence" value="ECO:0007669"/>
    <property type="project" value="InterPro"/>
</dbReference>
<feature type="active site" description="Proton acceptor" evidence="5">
    <location>
        <position position="48"/>
    </location>
</feature>